<evidence type="ECO:0000313" key="1">
    <source>
        <dbReference type="EMBL" id="GAF73228.1"/>
    </source>
</evidence>
<name>X0RWQ5_9ZZZZ</name>
<sequence>AQYVWLLIGGDEYELAYRTHCPEHYREHKDFWLTTVQTMIHDTENGNDADLSLGLAIDMLWPCHWRFVDNLQIVLEAIGGKLNPATPFAACGRNINLLPIRRRMVTISNTLNVFCGARESNQDVDPDVMKLLGEPTNVAKWLAASLAKTIMLQVSPPAKLREMSALTGPDWLRQESAG</sequence>
<reference evidence="1" key="1">
    <citation type="journal article" date="2014" name="Front. Microbiol.">
        <title>High frequency of phylogenetically diverse reductive dehalogenase-homologous genes in deep subseafloor sedimentary metagenomes.</title>
        <authorList>
            <person name="Kawai M."/>
            <person name="Futagami T."/>
            <person name="Toyoda A."/>
            <person name="Takaki Y."/>
            <person name="Nishi S."/>
            <person name="Hori S."/>
            <person name="Arai W."/>
            <person name="Tsubouchi T."/>
            <person name="Morono Y."/>
            <person name="Uchiyama I."/>
            <person name="Ito T."/>
            <person name="Fujiyama A."/>
            <person name="Inagaki F."/>
            <person name="Takami H."/>
        </authorList>
    </citation>
    <scope>NUCLEOTIDE SEQUENCE</scope>
    <source>
        <strain evidence="1">Expedition CK06-06</strain>
    </source>
</reference>
<feature type="non-terminal residue" evidence="1">
    <location>
        <position position="1"/>
    </location>
</feature>
<gene>
    <name evidence="1" type="ORF">S01H1_05400</name>
</gene>
<dbReference type="EMBL" id="BARS01002815">
    <property type="protein sequence ID" value="GAF73228.1"/>
    <property type="molecule type" value="Genomic_DNA"/>
</dbReference>
<organism evidence="1">
    <name type="scientific">marine sediment metagenome</name>
    <dbReference type="NCBI Taxonomy" id="412755"/>
    <lineage>
        <taxon>unclassified sequences</taxon>
        <taxon>metagenomes</taxon>
        <taxon>ecological metagenomes</taxon>
    </lineage>
</organism>
<accession>X0RWQ5</accession>
<protein>
    <submittedName>
        <fullName evidence="1">Uncharacterized protein</fullName>
    </submittedName>
</protein>
<dbReference type="AlphaFoldDB" id="X0RWQ5"/>
<comment type="caution">
    <text evidence="1">The sequence shown here is derived from an EMBL/GenBank/DDBJ whole genome shotgun (WGS) entry which is preliminary data.</text>
</comment>
<proteinExistence type="predicted"/>